<keyword evidence="3" id="KW-0862">Zinc</keyword>
<evidence type="ECO:0000313" key="8">
    <source>
        <dbReference type="Proteomes" id="UP000037510"/>
    </source>
</evidence>
<dbReference type="GO" id="GO:0008170">
    <property type="term" value="F:N-methyltransferase activity"/>
    <property type="evidence" value="ECO:0007669"/>
    <property type="project" value="UniProtKB-ARBA"/>
</dbReference>
<organism evidence="7 8">
    <name type="scientific">Operophtera brumata</name>
    <name type="common">Winter moth</name>
    <name type="synonym">Phalaena brumata</name>
    <dbReference type="NCBI Taxonomy" id="104452"/>
    <lineage>
        <taxon>Eukaryota</taxon>
        <taxon>Metazoa</taxon>
        <taxon>Ecdysozoa</taxon>
        <taxon>Arthropoda</taxon>
        <taxon>Hexapoda</taxon>
        <taxon>Insecta</taxon>
        <taxon>Pterygota</taxon>
        <taxon>Neoptera</taxon>
        <taxon>Endopterygota</taxon>
        <taxon>Lepidoptera</taxon>
        <taxon>Glossata</taxon>
        <taxon>Ditrysia</taxon>
        <taxon>Geometroidea</taxon>
        <taxon>Geometridae</taxon>
        <taxon>Larentiinae</taxon>
        <taxon>Operophtera</taxon>
    </lineage>
</organism>
<dbReference type="Pfam" id="PF01753">
    <property type="entry name" value="zf-MYND"/>
    <property type="match status" value="1"/>
</dbReference>
<dbReference type="GO" id="GO:0008757">
    <property type="term" value="F:S-adenosylmethionine-dependent methyltransferase activity"/>
    <property type="evidence" value="ECO:0007669"/>
    <property type="project" value="UniProtKB-ARBA"/>
</dbReference>
<dbReference type="Proteomes" id="UP000037510">
    <property type="component" value="Unassembled WGS sequence"/>
</dbReference>
<comment type="caution">
    <text evidence="7">The sequence shown here is derived from an EMBL/GenBank/DDBJ whole genome shotgun (WGS) entry which is preliminary data.</text>
</comment>
<keyword evidence="2 4" id="KW-0863">Zinc-finger</keyword>
<dbReference type="InterPro" id="IPR053010">
    <property type="entry name" value="SET_SmydA-8"/>
</dbReference>
<evidence type="ECO:0000313" key="7">
    <source>
        <dbReference type="EMBL" id="KOB70503.1"/>
    </source>
</evidence>
<name>A0A0L7L4T4_OPEBR</name>
<proteinExistence type="predicted"/>
<dbReference type="CDD" id="cd20071">
    <property type="entry name" value="SET_SMYD"/>
    <property type="match status" value="1"/>
</dbReference>
<dbReference type="InterPro" id="IPR002893">
    <property type="entry name" value="Znf_MYND"/>
</dbReference>
<feature type="domain" description="SET" evidence="5">
    <location>
        <begin position="51"/>
        <end position="293"/>
    </location>
</feature>
<gene>
    <name evidence="7" type="ORF">OBRU01_11404</name>
</gene>
<protein>
    <submittedName>
        <fullName evidence="7">Protein msta, isoform A</fullName>
    </submittedName>
</protein>
<evidence type="ECO:0000256" key="3">
    <source>
        <dbReference type="ARBA" id="ARBA00022833"/>
    </source>
</evidence>
<evidence type="ECO:0000256" key="1">
    <source>
        <dbReference type="ARBA" id="ARBA00022723"/>
    </source>
</evidence>
<dbReference type="Gene3D" id="6.10.140.2220">
    <property type="match status" value="2"/>
</dbReference>
<evidence type="ECO:0000256" key="2">
    <source>
        <dbReference type="ARBA" id="ARBA00022771"/>
    </source>
</evidence>
<dbReference type="GO" id="GO:0008276">
    <property type="term" value="F:protein methyltransferase activity"/>
    <property type="evidence" value="ECO:0007669"/>
    <property type="project" value="UniProtKB-ARBA"/>
</dbReference>
<dbReference type="GO" id="GO:0008270">
    <property type="term" value="F:zinc ion binding"/>
    <property type="evidence" value="ECO:0007669"/>
    <property type="project" value="UniProtKB-KW"/>
</dbReference>
<feature type="domain" description="MYND-type" evidence="6">
    <location>
        <begin position="11"/>
        <end position="48"/>
    </location>
</feature>
<dbReference type="Pfam" id="PF00856">
    <property type="entry name" value="SET"/>
    <property type="match status" value="1"/>
</dbReference>
<dbReference type="EMBL" id="JTDY01002909">
    <property type="protein sequence ID" value="KOB70503.1"/>
    <property type="molecule type" value="Genomic_DNA"/>
</dbReference>
<keyword evidence="1" id="KW-0479">Metal-binding</keyword>
<dbReference type="Gene3D" id="1.10.220.160">
    <property type="match status" value="1"/>
</dbReference>
<sequence length="550" mass="62842">MEYQKREIPQCEVCQQPANQTCGGCKLVYYCTKAHQKLGWREGHKFKCCAFKIQYSDTFGRHMIATRDIQQGEMILKEKPAIVGPKMTGPAECLGCGKRLEPQKIGDQFDFYKCSVCNWPMCDTKCEKAEVHKAECKVMSERKYKCTVRYQGPDRVEAAYCVISPLRVLLMKETNQMQFENIINLESHLEDRINTPLYRVLRANLSTFIVQVLGLPFDEETVLKIASIFDTNSFDVRAADGSKKLRAIYVTASMLNHSCRPNTRHIFLGDDYHLAFIATMPIAKGDPITATYTQTLYGTLDRRRQLKINKCFDCDCERCKDPTEYGTYLGNIYCSVCNGQRSTPASIGAMLVSTNPLDETAPWKCEKCDHIILARQMIWGNNALKQDMKKLSKTSPREFEEFIQKYSQTLHPSNHLVVQAKLALIQIYGNYKGYTLAELSDHDLKRKIDLCHDLLEVADKVEPGWSRFRGTLLLDLQAAMSMMTKREFETGKITKAGAQDELMESMVLLQEATSILRVEPHMREILERKIKELSDQLEMAENGNDVVVVE</sequence>
<reference evidence="7 8" key="1">
    <citation type="journal article" date="2015" name="Genome Biol. Evol.">
        <title>The genome of winter moth (Operophtera brumata) provides a genomic perspective on sexual dimorphism and phenology.</title>
        <authorList>
            <person name="Derks M.F."/>
            <person name="Smit S."/>
            <person name="Salis L."/>
            <person name="Schijlen E."/>
            <person name="Bossers A."/>
            <person name="Mateman C."/>
            <person name="Pijl A.S."/>
            <person name="de Ridder D."/>
            <person name="Groenen M.A."/>
            <person name="Visser M.E."/>
            <person name="Megens H.J."/>
        </authorList>
    </citation>
    <scope>NUCLEOTIDE SEQUENCE [LARGE SCALE GENOMIC DNA]</scope>
    <source>
        <strain evidence="7">WM2013NL</strain>
        <tissue evidence="7">Head and thorax</tissue>
    </source>
</reference>
<dbReference type="PANTHER" id="PTHR46455">
    <property type="entry name" value="SET AND MYND DOMAIN CONTAINING, ARTHROPOD-SPECIFIC, MEMBER 4, ISOFORM A"/>
    <property type="match status" value="1"/>
</dbReference>
<dbReference type="AlphaFoldDB" id="A0A0L7L4T4"/>
<dbReference type="STRING" id="104452.A0A0L7L4T4"/>
<dbReference type="PROSITE" id="PS50280">
    <property type="entry name" value="SET"/>
    <property type="match status" value="1"/>
</dbReference>
<dbReference type="PANTHER" id="PTHR46455:SF1">
    <property type="entry name" value="SET AND MYND DOMAIN CONTAINING, ARTHROPOD-SPECIFIC, MEMBER 2"/>
    <property type="match status" value="1"/>
</dbReference>
<evidence type="ECO:0000259" key="6">
    <source>
        <dbReference type="PROSITE" id="PS50865"/>
    </source>
</evidence>
<accession>A0A0L7L4T4</accession>
<dbReference type="SMART" id="SM00317">
    <property type="entry name" value="SET"/>
    <property type="match status" value="1"/>
</dbReference>
<keyword evidence="8" id="KW-1185">Reference proteome</keyword>
<evidence type="ECO:0000259" key="5">
    <source>
        <dbReference type="PROSITE" id="PS50280"/>
    </source>
</evidence>
<dbReference type="Gene3D" id="2.170.270.10">
    <property type="entry name" value="SET domain"/>
    <property type="match status" value="1"/>
</dbReference>
<dbReference type="PROSITE" id="PS50865">
    <property type="entry name" value="ZF_MYND_2"/>
    <property type="match status" value="1"/>
</dbReference>
<dbReference type="InterPro" id="IPR046341">
    <property type="entry name" value="SET_dom_sf"/>
</dbReference>
<dbReference type="InterPro" id="IPR001214">
    <property type="entry name" value="SET_dom"/>
</dbReference>
<dbReference type="SUPFAM" id="SSF82199">
    <property type="entry name" value="SET domain"/>
    <property type="match status" value="1"/>
</dbReference>
<evidence type="ECO:0000256" key="4">
    <source>
        <dbReference type="PROSITE-ProRule" id="PRU00134"/>
    </source>
</evidence>